<dbReference type="CDD" id="cd12152">
    <property type="entry name" value="F1-ATPase_delta"/>
    <property type="match status" value="1"/>
</dbReference>
<evidence type="ECO:0000256" key="2">
    <source>
        <dbReference type="ARBA" id="ARBA00005712"/>
    </source>
</evidence>
<accession>A0A0F9SM46</accession>
<gene>
    <name evidence="7" type="ORF">LCGC14_0501860</name>
</gene>
<dbReference type="GO" id="GO:0046933">
    <property type="term" value="F:proton-transporting ATP synthase activity, rotational mechanism"/>
    <property type="evidence" value="ECO:0007669"/>
    <property type="project" value="InterPro"/>
</dbReference>
<dbReference type="SUPFAM" id="SSF51344">
    <property type="entry name" value="Epsilon subunit of F1F0-ATP synthase N-terminal domain"/>
    <property type="match status" value="1"/>
</dbReference>
<dbReference type="Gene3D" id="2.60.15.10">
    <property type="entry name" value="F0F1 ATP synthase delta/epsilon subunit, N-terminal"/>
    <property type="match status" value="1"/>
</dbReference>
<dbReference type="HAMAP" id="MF_00530">
    <property type="entry name" value="ATP_synth_epsil_bac"/>
    <property type="match status" value="1"/>
</dbReference>
<name>A0A0F9SM46_9ZZZZ</name>
<comment type="subcellular location">
    <subcellularLocation>
        <location evidence="1">Membrane</location>
    </subcellularLocation>
</comment>
<evidence type="ECO:0000313" key="7">
    <source>
        <dbReference type="EMBL" id="KKN63412.1"/>
    </source>
</evidence>
<dbReference type="GO" id="GO:0045259">
    <property type="term" value="C:proton-transporting ATP synthase complex"/>
    <property type="evidence" value="ECO:0007669"/>
    <property type="project" value="InterPro"/>
</dbReference>
<dbReference type="EMBL" id="LAZR01000590">
    <property type="protein sequence ID" value="KKN63412.1"/>
    <property type="molecule type" value="Genomic_DNA"/>
</dbReference>
<comment type="caution">
    <text evidence="7">The sequence shown here is derived from an EMBL/GenBank/DDBJ whole genome shotgun (WGS) entry which is preliminary data.</text>
</comment>
<evidence type="ECO:0000259" key="6">
    <source>
        <dbReference type="Pfam" id="PF02823"/>
    </source>
</evidence>
<dbReference type="Pfam" id="PF02823">
    <property type="entry name" value="ATP-synt_DE_N"/>
    <property type="match status" value="1"/>
</dbReference>
<reference evidence="7" key="1">
    <citation type="journal article" date="2015" name="Nature">
        <title>Complex archaea that bridge the gap between prokaryotes and eukaryotes.</title>
        <authorList>
            <person name="Spang A."/>
            <person name="Saw J.H."/>
            <person name="Jorgensen S.L."/>
            <person name="Zaremba-Niedzwiedzka K."/>
            <person name="Martijn J."/>
            <person name="Lind A.E."/>
            <person name="van Eijk R."/>
            <person name="Schleper C."/>
            <person name="Guy L."/>
            <person name="Ettema T.J."/>
        </authorList>
    </citation>
    <scope>NUCLEOTIDE SEQUENCE</scope>
</reference>
<dbReference type="InterPro" id="IPR036771">
    <property type="entry name" value="ATPsynth_dsu/esu_N"/>
</dbReference>
<evidence type="ECO:0000256" key="1">
    <source>
        <dbReference type="ARBA" id="ARBA00004370"/>
    </source>
</evidence>
<keyword evidence="4" id="KW-0406">Ion transport</keyword>
<evidence type="ECO:0000256" key="4">
    <source>
        <dbReference type="ARBA" id="ARBA00023065"/>
    </source>
</evidence>
<comment type="similarity">
    <text evidence="2">Belongs to the ATPase epsilon chain family.</text>
</comment>
<dbReference type="AlphaFoldDB" id="A0A0F9SM46"/>
<keyword evidence="5" id="KW-0472">Membrane</keyword>
<dbReference type="InterPro" id="IPR001469">
    <property type="entry name" value="ATP_synth_F1_dsu/esu"/>
</dbReference>
<organism evidence="7">
    <name type="scientific">marine sediment metagenome</name>
    <dbReference type="NCBI Taxonomy" id="412755"/>
    <lineage>
        <taxon>unclassified sequences</taxon>
        <taxon>metagenomes</taxon>
        <taxon>ecological metagenomes</taxon>
    </lineage>
</organism>
<sequence>MTQKLPSSLRLKVIAPRKLLVDEEVQELSLPSLDGYLGILPGHRPLFLALGTGRITYRVTEKEKILFVQGGYAEVFPERVLVFTELSEDETEKPIEGRG</sequence>
<evidence type="ECO:0000256" key="3">
    <source>
        <dbReference type="ARBA" id="ARBA00022448"/>
    </source>
</evidence>
<keyword evidence="3" id="KW-0813">Transport</keyword>
<evidence type="ECO:0000256" key="5">
    <source>
        <dbReference type="ARBA" id="ARBA00023136"/>
    </source>
</evidence>
<dbReference type="InterPro" id="IPR020546">
    <property type="entry name" value="ATP_synth_F1_dsu/esu_N"/>
</dbReference>
<proteinExistence type="inferred from homology"/>
<feature type="domain" description="ATP synthase F1 complex delta/epsilon subunit N-terminal" evidence="6">
    <location>
        <begin position="9"/>
        <end position="85"/>
    </location>
</feature>
<protein>
    <recommendedName>
        <fullName evidence="6">ATP synthase F1 complex delta/epsilon subunit N-terminal domain-containing protein</fullName>
    </recommendedName>
</protein>